<dbReference type="InterPro" id="IPR004509">
    <property type="entry name" value="Competence_ComEA_HhH"/>
</dbReference>
<dbReference type="PANTHER" id="PTHR21180:SF32">
    <property type="entry name" value="ENDONUCLEASE_EXONUCLEASE_PHOSPHATASE FAMILY DOMAIN-CONTAINING PROTEIN 1"/>
    <property type="match status" value="1"/>
</dbReference>
<sequence length="173" mass="17303">MLAARDPGGGGEPVPAARAQTVPKVAEAASSARVIVHVAGRVRRPGVYRLREGARVDDAVQRAGGALGDADLTAVNLAAEVEDGRQVVVPAKAAVVAAPGAAAAPGEAPAQPLNLNTATSEQLQELDGVGPGIAAKILAYRQEHGGFGSVKELGDVPGIGEKRLAALEASVTV</sequence>
<dbReference type="PANTHER" id="PTHR21180">
    <property type="entry name" value="ENDONUCLEASE/EXONUCLEASE/PHOSPHATASE FAMILY DOMAIN-CONTAINING PROTEIN 1"/>
    <property type="match status" value="1"/>
</dbReference>
<dbReference type="Proteomes" id="UP001058860">
    <property type="component" value="Chromosome"/>
</dbReference>
<dbReference type="GO" id="GO:0003677">
    <property type="term" value="F:DNA binding"/>
    <property type="evidence" value="ECO:0007669"/>
    <property type="project" value="UniProtKB-KW"/>
</dbReference>
<keyword evidence="3" id="KW-1185">Reference proteome</keyword>
<evidence type="ECO:0000313" key="3">
    <source>
        <dbReference type="Proteomes" id="UP001058860"/>
    </source>
</evidence>
<dbReference type="Gene3D" id="3.10.560.10">
    <property type="entry name" value="Outer membrane lipoprotein wza domain like"/>
    <property type="match status" value="1"/>
</dbReference>
<dbReference type="SUPFAM" id="SSF47781">
    <property type="entry name" value="RuvA domain 2-like"/>
    <property type="match status" value="1"/>
</dbReference>
<dbReference type="Pfam" id="PF12836">
    <property type="entry name" value="HHH_3"/>
    <property type="match status" value="1"/>
</dbReference>
<dbReference type="Gene3D" id="1.10.150.310">
    <property type="entry name" value="Tex RuvX-like domain-like"/>
    <property type="match status" value="1"/>
</dbReference>
<dbReference type="InterPro" id="IPR019554">
    <property type="entry name" value="Soluble_ligand-bd"/>
</dbReference>
<gene>
    <name evidence="2" type="ORF">LRS13_20085</name>
</gene>
<feature type="domain" description="Helix-hairpin-helix DNA-binding motif class 1" evidence="1">
    <location>
        <begin position="151"/>
        <end position="170"/>
    </location>
</feature>
<evidence type="ECO:0000259" key="1">
    <source>
        <dbReference type="SMART" id="SM00278"/>
    </source>
</evidence>
<dbReference type="InterPro" id="IPR003583">
    <property type="entry name" value="Hlx-hairpin-Hlx_DNA-bd_motif"/>
</dbReference>
<proteinExistence type="predicted"/>
<keyword evidence="2" id="KW-0238">DNA-binding</keyword>
<feature type="domain" description="Helix-hairpin-helix DNA-binding motif class 1" evidence="1">
    <location>
        <begin position="121"/>
        <end position="140"/>
    </location>
</feature>
<dbReference type="SMART" id="SM00278">
    <property type="entry name" value="HhH1"/>
    <property type="match status" value="2"/>
</dbReference>
<protein>
    <submittedName>
        <fullName evidence="2">ComEA family DNA-binding protein</fullName>
    </submittedName>
</protein>
<dbReference type="InterPro" id="IPR010994">
    <property type="entry name" value="RuvA_2-like"/>
</dbReference>
<dbReference type="Pfam" id="PF10531">
    <property type="entry name" value="SLBB"/>
    <property type="match status" value="1"/>
</dbReference>
<dbReference type="NCBIfam" id="TIGR00426">
    <property type="entry name" value="competence protein ComEA helix-hairpin-helix repeat region"/>
    <property type="match status" value="1"/>
</dbReference>
<dbReference type="InterPro" id="IPR051675">
    <property type="entry name" value="Endo/Exo/Phosphatase_dom_1"/>
</dbReference>
<accession>A0ABY5PPE2</accession>
<evidence type="ECO:0000313" key="2">
    <source>
        <dbReference type="EMBL" id="UUY06345.1"/>
    </source>
</evidence>
<dbReference type="EMBL" id="CP088295">
    <property type="protein sequence ID" value="UUY06345.1"/>
    <property type="molecule type" value="Genomic_DNA"/>
</dbReference>
<organism evidence="2 3">
    <name type="scientific">Svornostia abyssi</name>
    <dbReference type="NCBI Taxonomy" id="2898438"/>
    <lineage>
        <taxon>Bacteria</taxon>
        <taxon>Bacillati</taxon>
        <taxon>Actinomycetota</taxon>
        <taxon>Thermoleophilia</taxon>
        <taxon>Solirubrobacterales</taxon>
        <taxon>Baekduiaceae</taxon>
        <taxon>Svornostia</taxon>
    </lineage>
</organism>
<reference evidence="3" key="1">
    <citation type="submission" date="2021-11" db="EMBL/GenBank/DDBJ databases">
        <title>Cultivation dependent microbiological survey of springs from the worlds oldest radium mine currently devoted to the extraction of radon-saturated water.</title>
        <authorList>
            <person name="Kapinusova G."/>
            <person name="Smrhova T."/>
            <person name="Strejcek M."/>
            <person name="Suman J."/>
            <person name="Jani K."/>
            <person name="Pajer P."/>
            <person name="Uhlik O."/>
        </authorList>
    </citation>
    <scope>NUCLEOTIDE SEQUENCE [LARGE SCALE GENOMIC DNA]</scope>
    <source>
        <strain evidence="3">J379</strain>
    </source>
</reference>
<name>A0ABY5PPE2_9ACTN</name>